<organism evidence="1 2">
    <name type="scientific">Oikopleura dioica</name>
    <name type="common">Tunicate</name>
    <dbReference type="NCBI Taxonomy" id="34765"/>
    <lineage>
        <taxon>Eukaryota</taxon>
        <taxon>Metazoa</taxon>
        <taxon>Chordata</taxon>
        <taxon>Tunicata</taxon>
        <taxon>Appendicularia</taxon>
        <taxon>Copelata</taxon>
        <taxon>Oikopleuridae</taxon>
        <taxon>Oikopleura</taxon>
    </lineage>
</organism>
<dbReference type="Proteomes" id="UP001158576">
    <property type="component" value="Chromosome 2"/>
</dbReference>
<accession>A0ABN7T6I5</accession>
<evidence type="ECO:0000313" key="1">
    <source>
        <dbReference type="EMBL" id="CAG5111188.1"/>
    </source>
</evidence>
<proteinExistence type="predicted"/>
<name>A0ABN7T6I5_OIKDI</name>
<sequence length="125" mass="13864">MSASATASRIAKTFTRSLAVAKDSTPKFIPTNPGRRIEAGYQSNRWVATIPLQQEELESLKISEQDGQITISGNYWAREWQSSISMPYDAIEGSLKARIDGDTLFISALVDEPSERGTEIKIEKL</sequence>
<protein>
    <submittedName>
        <fullName evidence="1">Oidioi.mRNA.OKI2018_I69.chr2.g5519.t1.cds</fullName>
    </submittedName>
</protein>
<keyword evidence="2" id="KW-1185">Reference proteome</keyword>
<dbReference type="EMBL" id="OU015567">
    <property type="protein sequence ID" value="CAG5111188.1"/>
    <property type="molecule type" value="Genomic_DNA"/>
</dbReference>
<gene>
    <name evidence="1" type="ORF">OKIOD_LOCUS14284</name>
</gene>
<reference evidence="1 2" key="1">
    <citation type="submission" date="2021-04" db="EMBL/GenBank/DDBJ databases">
        <authorList>
            <person name="Bliznina A."/>
        </authorList>
    </citation>
    <scope>NUCLEOTIDE SEQUENCE [LARGE SCALE GENOMIC DNA]</scope>
</reference>
<evidence type="ECO:0000313" key="2">
    <source>
        <dbReference type="Proteomes" id="UP001158576"/>
    </source>
</evidence>